<dbReference type="EMBL" id="PJCH01000003">
    <property type="protein sequence ID" value="PQA89147.1"/>
    <property type="molecule type" value="Genomic_DNA"/>
</dbReference>
<organism evidence="2 3">
    <name type="scientific">Hyphococcus luteus</name>
    <dbReference type="NCBI Taxonomy" id="2058213"/>
    <lineage>
        <taxon>Bacteria</taxon>
        <taxon>Pseudomonadati</taxon>
        <taxon>Pseudomonadota</taxon>
        <taxon>Alphaproteobacteria</taxon>
        <taxon>Parvularculales</taxon>
        <taxon>Parvularculaceae</taxon>
        <taxon>Hyphococcus</taxon>
    </lineage>
</organism>
<dbReference type="InterPro" id="IPR045497">
    <property type="entry name" value="DUF6438"/>
</dbReference>
<comment type="caution">
    <text evidence="2">The sequence shown here is derived from an EMBL/GenBank/DDBJ whole genome shotgun (WGS) entry which is preliminary data.</text>
</comment>
<dbReference type="Proteomes" id="UP000239504">
    <property type="component" value="Unassembled WGS sequence"/>
</dbReference>
<proteinExistence type="predicted"/>
<accession>A0A2S7K9H1</accession>
<evidence type="ECO:0000259" key="1">
    <source>
        <dbReference type="Pfam" id="PF20033"/>
    </source>
</evidence>
<protein>
    <recommendedName>
        <fullName evidence="1">DUF6438 domain-containing protein</fullName>
    </recommendedName>
</protein>
<dbReference type="AlphaFoldDB" id="A0A2S7K9H1"/>
<evidence type="ECO:0000313" key="2">
    <source>
        <dbReference type="EMBL" id="PQA89147.1"/>
    </source>
</evidence>
<sequence length="177" mass="19777">MTAALLSACSTEGYQPYATRGLNTGQTENYDEFTLKRTACYGFCPVYEVRVDERDVLVFKGEQFVKEDQGTVSKRLPEGSFKKLVEIARAHDFSSYDAAYPNADGSNCPQRATDMPSVIVSYDAKKLSHSVSLYQGCMGFDGRERLDEMILEIDAVLDLDDFIGPREAFYGAEEKSQ</sequence>
<evidence type="ECO:0000313" key="3">
    <source>
        <dbReference type="Proteomes" id="UP000239504"/>
    </source>
</evidence>
<keyword evidence="3" id="KW-1185">Reference proteome</keyword>
<dbReference type="Pfam" id="PF20033">
    <property type="entry name" value="DUF6438"/>
    <property type="match status" value="1"/>
</dbReference>
<feature type="domain" description="DUF6438" evidence="1">
    <location>
        <begin position="32"/>
        <end position="155"/>
    </location>
</feature>
<reference evidence="2 3" key="1">
    <citation type="submission" date="2017-12" db="EMBL/GenBank/DDBJ databases">
        <authorList>
            <person name="Hurst M.R.H."/>
        </authorList>
    </citation>
    <scope>NUCLEOTIDE SEQUENCE [LARGE SCALE GENOMIC DNA]</scope>
    <source>
        <strain evidence="2 3">SY-3-19</strain>
    </source>
</reference>
<gene>
    <name evidence="2" type="ORF">CW354_04160</name>
</gene>
<name>A0A2S7K9H1_9PROT</name>